<sequence length="221" mass="24985">MSQPSGSFNPSSRPPLSPIKSVQNQPVNNIRFTPILTRVNSPFVFHGNENASPFDQGTLSYINASNKRRKQDVPKQDIRDVEVSPVFGSFQGFETPSRPAQKFTHTNSNTTFTMPNETFISTSRSKRKLDGTIIPPCSRPPSTHSNSTTPAIPTLPDSVDQDSPLESRLYHVLEIAWKLGLPFDLLVFEVFRTPMDLEKETWGPEERRFFRSRAAIVSRFF</sequence>
<feature type="region of interest" description="Disordered" evidence="1">
    <location>
        <begin position="129"/>
        <end position="160"/>
    </location>
</feature>
<comment type="caution">
    <text evidence="2">The sequence shown here is derived from an EMBL/GenBank/DDBJ whole genome shotgun (WGS) entry which is preliminary data.</text>
</comment>
<dbReference type="EMBL" id="JAACJM010000060">
    <property type="protein sequence ID" value="KAF5354388.1"/>
    <property type="molecule type" value="Genomic_DNA"/>
</dbReference>
<dbReference type="Proteomes" id="UP000559256">
    <property type="component" value="Unassembled WGS sequence"/>
</dbReference>
<proteinExistence type="predicted"/>
<evidence type="ECO:0000256" key="1">
    <source>
        <dbReference type="SAM" id="MobiDB-lite"/>
    </source>
</evidence>
<gene>
    <name evidence="2" type="ORF">D9758_010792</name>
</gene>
<accession>A0A8H5FZI4</accession>
<reference evidence="2 3" key="1">
    <citation type="journal article" date="2020" name="ISME J.">
        <title>Uncovering the hidden diversity of litter-decomposition mechanisms in mushroom-forming fungi.</title>
        <authorList>
            <person name="Floudas D."/>
            <person name="Bentzer J."/>
            <person name="Ahren D."/>
            <person name="Johansson T."/>
            <person name="Persson P."/>
            <person name="Tunlid A."/>
        </authorList>
    </citation>
    <scope>NUCLEOTIDE SEQUENCE [LARGE SCALE GENOMIC DNA]</scope>
    <source>
        <strain evidence="2 3">CBS 291.85</strain>
    </source>
</reference>
<name>A0A8H5FZI4_9AGAR</name>
<keyword evidence="3" id="KW-1185">Reference proteome</keyword>
<feature type="compositionally biased region" description="Polar residues" evidence="1">
    <location>
        <begin position="1"/>
        <end position="11"/>
    </location>
</feature>
<protein>
    <submittedName>
        <fullName evidence="2">Uncharacterized protein</fullName>
    </submittedName>
</protein>
<feature type="region of interest" description="Disordered" evidence="1">
    <location>
        <begin position="1"/>
        <end position="25"/>
    </location>
</feature>
<dbReference type="AlphaFoldDB" id="A0A8H5FZI4"/>
<organism evidence="2 3">
    <name type="scientific">Tetrapyrgos nigripes</name>
    <dbReference type="NCBI Taxonomy" id="182062"/>
    <lineage>
        <taxon>Eukaryota</taxon>
        <taxon>Fungi</taxon>
        <taxon>Dikarya</taxon>
        <taxon>Basidiomycota</taxon>
        <taxon>Agaricomycotina</taxon>
        <taxon>Agaricomycetes</taxon>
        <taxon>Agaricomycetidae</taxon>
        <taxon>Agaricales</taxon>
        <taxon>Marasmiineae</taxon>
        <taxon>Marasmiaceae</taxon>
        <taxon>Tetrapyrgos</taxon>
    </lineage>
</organism>
<feature type="compositionally biased region" description="Polar residues" evidence="1">
    <location>
        <begin position="140"/>
        <end position="151"/>
    </location>
</feature>
<evidence type="ECO:0000313" key="3">
    <source>
        <dbReference type="Proteomes" id="UP000559256"/>
    </source>
</evidence>
<evidence type="ECO:0000313" key="2">
    <source>
        <dbReference type="EMBL" id="KAF5354388.1"/>
    </source>
</evidence>